<protein>
    <submittedName>
        <fullName evidence="2">Uncharacterized protein</fullName>
    </submittedName>
</protein>
<evidence type="ECO:0000313" key="3">
    <source>
        <dbReference type="Proteomes" id="UP000008311"/>
    </source>
</evidence>
<accession>B9RPG9</accession>
<dbReference type="InParanoid" id="B9RPG9"/>
<dbReference type="AlphaFoldDB" id="B9RPG9"/>
<name>B9RPG9_RICCO</name>
<organism evidence="2 3">
    <name type="scientific">Ricinus communis</name>
    <name type="common">Castor bean</name>
    <dbReference type="NCBI Taxonomy" id="3988"/>
    <lineage>
        <taxon>Eukaryota</taxon>
        <taxon>Viridiplantae</taxon>
        <taxon>Streptophyta</taxon>
        <taxon>Embryophyta</taxon>
        <taxon>Tracheophyta</taxon>
        <taxon>Spermatophyta</taxon>
        <taxon>Magnoliopsida</taxon>
        <taxon>eudicotyledons</taxon>
        <taxon>Gunneridae</taxon>
        <taxon>Pentapetalae</taxon>
        <taxon>rosids</taxon>
        <taxon>fabids</taxon>
        <taxon>Malpighiales</taxon>
        <taxon>Euphorbiaceae</taxon>
        <taxon>Acalyphoideae</taxon>
        <taxon>Acalypheae</taxon>
        <taxon>Ricinus</taxon>
    </lineage>
</organism>
<proteinExistence type="predicted"/>
<dbReference type="EMBL" id="EQ973794">
    <property type="protein sequence ID" value="EEF46740.1"/>
    <property type="molecule type" value="Genomic_DNA"/>
</dbReference>
<dbReference type="Proteomes" id="UP000008311">
    <property type="component" value="Unassembled WGS sequence"/>
</dbReference>
<sequence length="72" mass="7534">MPTENASKQSRLSAGIFRHGMPYIALIGKEKAPESRIQEDPEIPSGAVSSPSTTGGLLGISPNLVSSETEIP</sequence>
<evidence type="ECO:0000313" key="2">
    <source>
        <dbReference type="EMBL" id="EEF46740.1"/>
    </source>
</evidence>
<reference evidence="3" key="1">
    <citation type="journal article" date="2010" name="Nat. Biotechnol.">
        <title>Draft genome sequence of the oilseed species Ricinus communis.</title>
        <authorList>
            <person name="Chan A.P."/>
            <person name="Crabtree J."/>
            <person name="Zhao Q."/>
            <person name="Lorenzi H."/>
            <person name="Orvis J."/>
            <person name="Puiu D."/>
            <person name="Melake-Berhan A."/>
            <person name="Jones K.M."/>
            <person name="Redman J."/>
            <person name="Chen G."/>
            <person name="Cahoon E.B."/>
            <person name="Gedil M."/>
            <person name="Stanke M."/>
            <person name="Haas B.J."/>
            <person name="Wortman J.R."/>
            <person name="Fraser-Liggett C.M."/>
            <person name="Ravel J."/>
            <person name="Rabinowicz P.D."/>
        </authorList>
    </citation>
    <scope>NUCLEOTIDE SEQUENCE [LARGE SCALE GENOMIC DNA]</scope>
    <source>
        <strain evidence="3">cv. Hale</strain>
    </source>
</reference>
<feature type="compositionally biased region" description="Polar residues" evidence="1">
    <location>
        <begin position="63"/>
        <end position="72"/>
    </location>
</feature>
<gene>
    <name evidence="2" type="ORF">RCOM_1733860</name>
</gene>
<evidence type="ECO:0000256" key="1">
    <source>
        <dbReference type="SAM" id="MobiDB-lite"/>
    </source>
</evidence>
<feature type="region of interest" description="Disordered" evidence="1">
    <location>
        <begin position="31"/>
        <end position="72"/>
    </location>
</feature>
<keyword evidence="3" id="KW-1185">Reference proteome</keyword>